<keyword evidence="6" id="KW-0547">Nucleotide-binding</keyword>
<evidence type="ECO:0000256" key="8">
    <source>
        <dbReference type="ARBA" id="ARBA00022832"/>
    </source>
</evidence>
<protein>
    <recommendedName>
        <fullName evidence="13">Acyl-coenzyme A oxidase</fullName>
    </recommendedName>
</protein>
<dbReference type="Pfam" id="PF01756">
    <property type="entry name" value="ACOX"/>
    <property type="match status" value="1"/>
</dbReference>
<dbReference type="FunFam" id="2.40.110.10:FF:000003">
    <property type="entry name" value="Acyl-coenzyme A oxidase"/>
    <property type="match status" value="1"/>
</dbReference>
<feature type="domain" description="Acyl-CoA oxidase C-terminal" evidence="16">
    <location>
        <begin position="505"/>
        <end position="672"/>
    </location>
</feature>
<keyword evidence="20" id="KW-1185">Reference proteome</keyword>
<keyword evidence="5 13" id="KW-0285">Flavoprotein</keyword>
<dbReference type="SUPFAM" id="SSF47203">
    <property type="entry name" value="Acyl-CoA dehydrogenase C-terminal domain-like"/>
    <property type="match status" value="2"/>
</dbReference>
<dbReference type="InterPro" id="IPR012258">
    <property type="entry name" value="Acyl-CoA_oxidase"/>
</dbReference>
<dbReference type="GO" id="GO:0033791">
    <property type="term" value="F:3alpha,7alpha,12alpha-trihydroxy-5beta-cholestanoyl-CoA 24-hydroxylase activity"/>
    <property type="evidence" value="ECO:0007669"/>
    <property type="project" value="TreeGrafter"/>
</dbReference>
<dbReference type="AlphaFoldDB" id="A0A8D2LHE4"/>
<evidence type="ECO:0000256" key="11">
    <source>
        <dbReference type="ARBA" id="ARBA00023098"/>
    </source>
</evidence>
<dbReference type="GO" id="GO:0055088">
    <property type="term" value="P:lipid homeostasis"/>
    <property type="evidence" value="ECO:0007669"/>
    <property type="project" value="TreeGrafter"/>
</dbReference>
<evidence type="ECO:0000256" key="13">
    <source>
        <dbReference type="PIRNR" id="PIRNR000168"/>
    </source>
</evidence>
<evidence type="ECO:0000256" key="14">
    <source>
        <dbReference type="PIRSR" id="PIRSR000168-1"/>
    </source>
</evidence>
<sequence>KKKSSLSGIRRHTNNFMLSLQCSFNIQNDNAEDVNPDLDTERKTASFSVERLTNILDGGAECTQIRRAVGAILQSEPEFNRENQYFLSQNERYEGAVRRSVYLGKMMSKMGWAPDGPERNYCFRALGADLAFSVHQVFMKSILGLGTDEQIAKWIRLAERFHIIGTYAQTELGHGTYLRGLETTATFDVATQEFILNTPNISAMKWWPGDLGRSATHAVVFAQLYLKGKCHGIHPFILQIRSLQDHSPAPGITVGDIGPKMSFENIDNGFLMMKNVRVPRENMLARFSQVLPDGQYVTRGSEKINYLTMIVIRVGILRGEVVLTLMKACTIAIRYSVVRRQSELKPGDPEAKILDYQTQQQKLLPQLATAYAFHFVCDYMQDVFNQGYADTKEGKFDLLPELHALASGIKVIMTDYSSAGVEVCRRACGGHGFSLLSGLPSLYTRLVAACTYEGENTVLLLQTARFLIKCYGTVHRGHPVPPSVAYLSSKGLGKCQAQEKGDFLNPEIYSDAYRQRAYRTVRNAAAKLQMLVQSGIAQHEAWNKCSVQLAQAAMAHSHYIVVEKFVQGLEKYKKEAAIYRILKQLCDLFALNGMLANLGDFMQDGYLSTEHTDMVTESYLDLLTVVRRDAVPLVDAFDLSDADLNSAIGSYDGQAYQRLYEWAKKSPTNHQVRTVRAETSAYFLRGGRGKATNSRVSD</sequence>
<evidence type="ECO:0000259" key="16">
    <source>
        <dbReference type="Pfam" id="PF01756"/>
    </source>
</evidence>
<dbReference type="InterPro" id="IPR037069">
    <property type="entry name" value="AcylCoA_DH/ox_N_sf"/>
</dbReference>
<dbReference type="PIRSF" id="PIRSF000168">
    <property type="entry name" value="Acyl-CoA_oxidase"/>
    <property type="match status" value="1"/>
</dbReference>
<dbReference type="Gene3D" id="2.40.110.10">
    <property type="entry name" value="Butyryl-CoA Dehydrogenase, subunit A, domain 2"/>
    <property type="match status" value="1"/>
</dbReference>
<evidence type="ECO:0000256" key="10">
    <source>
        <dbReference type="ARBA" id="ARBA00023002"/>
    </source>
</evidence>
<dbReference type="GO" id="GO:0005777">
    <property type="term" value="C:peroxisome"/>
    <property type="evidence" value="ECO:0007669"/>
    <property type="project" value="UniProtKB-SubCell"/>
</dbReference>
<dbReference type="GO" id="GO:0000038">
    <property type="term" value="P:very long-chain fatty acid metabolic process"/>
    <property type="evidence" value="ECO:0007669"/>
    <property type="project" value="TreeGrafter"/>
</dbReference>
<dbReference type="GO" id="GO:0005524">
    <property type="term" value="F:ATP binding"/>
    <property type="evidence" value="ECO:0007669"/>
    <property type="project" value="UniProtKB-KW"/>
</dbReference>
<dbReference type="FunFam" id="1.10.540.10:FF:000006">
    <property type="entry name" value="Acyl-coenzyme A oxidase"/>
    <property type="match status" value="1"/>
</dbReference>
<reference evidence="19" key="2">
    <citation type="submission" date="2025-09" db="UniProtKB">
        <authorList>
            <consortium name="Ensembl"/>
        </authorList>
    </citation>
    <scope>IDENTIFICATION</scope>
</reference>
<dbReference type="InterPro" id="IPR002655">
    <property type="entry name" value="Acyl-CoA_oxidase_C"/>
</dbReference>
<dbReference type="OMA" id="NHGVHCF"/>
<keyword evidence="11" id="KW-0443">Lipid metabolism</keyword>
<dbReference type="Proteomes" id="UP000694545">
    <property type="component" value="Unplaced"/>
</dbReference>
<feature type="active site" description="Proton acceptor" evidence="14">
    <location>
        <position position="453"/>
    </location>
</feature>
<dbReference type="FunFam" id="1.20.140.10:FF:000005">
    <property type="entry name" value="Acyl-coenzyme A oxidase"/>
    <property type="match status" value="1"/>
</dbReference>
<feature type="domain" description="Acyl-coenzyme A oxidase N-terminal" evidence="17">
    <location>
        <begin position="48"/>
        <end position="164"/>
    </location>
</feature>
<evidence type="ECO:0000313" key="20">
    <source>
        <dbReference type="Proteomes" id="UP000694545"/>
    </source>
</evidence>
<proteinExistence type="inferred from homology"/>
<evidence type="ECO:0000256" key="12">
    <source>
        <dbReference type="ARBA" id="ARBA00023140"/>
    </source>
</evidence>
<evidence type="ECO:0000313" key="19">
    <source>
        <dbReference type="Ensembl" id="ENSVKKP00000022462.1"/>
    </source>
</evidence>
<feature type="binding site" evidence="15">
    <location>
        <position position="209"/>
    </location>
    <ligand>
        <name>FAD</name>
        <dbReference type="ChEBI" id="CHEBI:57692"/>
    </ligand>
</feature>
<dbReference type="Pfam" id="PF22924">
    <property type="entry name" value="ACOX_C_alpha1"/>
    <property type="match status" value="1"/>
</dbReference>
<evidence type="ECO:0000256" key="5">
    <source>
        <dbReference type="ARBA" id="ARBA00022630"/>
    </source>
</evidence>
<dbReference type="SUPFAM" id="SSF56645">
    <property type="entry name" value="Acyl-CoA dehydrogenase NM domain-like"/>
    <property type="match status" value="1"/>
</dbReference>
<dbReference type="Gene3D" id="1.10.540.10">
    <property type="entry name" value="Acyl-CoA dehydrogenase/oxidase, N-terminal domain"/>
    <property type="match status" value="1"/>
</dbReference>
<dbReference type="InterPro" id="IPR029320">
    <property type="entry name" value="Acyl-CoA_ox_N"/>
</dbReference>
<dbReference type="InterPro" id="IPR055060">
    <property type="entry name" value="ACOX_C_alpha1"/>
</dbReference>
<keyword evidence="9" id="KW-0067">ATP-binding</keyword>
<accession>A0A8D2LHE4</accession>
<feature type="domain" description="Acyl-CoA oxidase C-alpha1" evidence="18">
    <location>
        <begin position="306"/>
        <end position="468"/>
    </location>
</feature>
<keyword evidence="12" id="KW-0576">Peroxisome</keyword>
<evidence type="ECO:0000256" key="2">
    <source>
        <dbReference type="ARBA" id="ARBA00004275"/>
    </source>
</evidence>
<comment type="subcellular location">
    <subcellularLocation>
        <location evidence="2">Peroxisome</location>
    </subcellularLocation>
</comment>
<evidence type="ECO:0000256" key="9">
    <source>
        <dbReference type="ARBA" id="ARBA00022840"/>
    </source>
</evidence>
<keyword evidence="7 13" id="KW-0274">FAD</keyword>
<dbReference type="InterPro" id="IPR046373">
    <property type="entry name" value="Acyl-CoA_Oxase/DH_mid-dom_sf"/>
</dbReference>
<feature type="binding site" evidence="15">
    <location>
        <position position="170"/>
    </location>
    <ligand>
        <name>FAD</name>
        <dbReference type="ChEBI" id="CHEBI:57692"/>
    </ligand>
</feature>
<dbReference type="GO" id="GO:0005504">
    <property type="term" value="F:fatty acid binding"/>
    <property type="evidence" value="ECO:0007669"/>
    <property type="project" value="TreeGrafter"/>
</dbReference>
<evidence type="ECO:0000259" key="17">
    <source>
        <dbReference type="Pfam" id="PF14749"/>
    </source>
</evidence>
<keyword evidence="10" id="KW-0560">Oxidoreductase</keyword>
<dbReference type="PANTHER" id="PTHR10909">
    <property type="entry name" value="ELECTRON TRANSPORT OXIDOREDUCTASE"/>
    <property type="match status" value="1"/>
</dbReference>
<evidence type="ECO:0000256" key="1">
    <source>
        <dbReference type="ARBA" id="ARBA00001974"/>
    </source>
</evidence>
<dbReference type="FunFam" id="1.20.140.10:FF:000013">
    <property type="entry name" value="Acyl-coenzyme A oxidase"/>
    <property type="match status" value="1"/>
</dbReference>
<evidence type="ECO:0000256" key="7">
    <source>
        <dbReference type="ARBA" id="ARBA00022827"/>
    </source>
</evidence>
<dbReference type="Gene3D" id="1.20.140.10">
    <property type="entry name" value="Butyryl-CoA Dehydrogenase, subunit A, domain 3"/>
    <property type="match status" value="2"/>
</dbReference>
<evidence type="ECO:0000256" key="3">
    <source>
        <dbReference type="ARBA" id="ARBA00004846"/>
    </source>
</evidence>
<dbReference type="Ensembl" id="ENSVKKT00000023020.1">
    <property type="protein sequence ID" value="ENSVKKP00000022462.1"/>
    <property type="gene ID" value="ENSVKKG00000014782.1"/>
</dbReference>
<name>A0A8D2LHE4_VARKO</name>
<comment type="similarity">
    <text evidence="4 13">Belongs to the acyl-CoA oxidase family.</text>
</comment>
<reference evidence="19" key="1">
    <citation type="submission" date="2025-08" db="UniProtKB">
        <authorList>
            <consortium name="Ensembl"/>
        </authorList>
    </citation>
    <scope>IDENTIFICATION</scope>
</reference>
<dbReference type="InterPro" id="IPR009100">
    <property type="entry name" value="AcylCoA_DH/oxidase_NM_dom_sf"/>
</dbReference>
<keyword evidence="8" id="KW-0276">Fatty acid metabolism</keyword>
<dbReference type="GO" id="GO:0033540">
    <property type="term" value="P:fatty acid beta-oxidation using acyl-CoA oxidase"/>
    <property type="evidence" value="ECO:0007669"/>
    <property type="project" value="TreeGrafter"/>
</dbReference>
<evidence type="ECO:0000256" key="4">
    <source>
        <dbReference type="ARBA" id="ARBA00006288"/>
    </source>
</evidence>
<evidence type="ECO:0000259" key="18">
    <source>
        <dbReference type="Pfam" id="PF22924"/>
    </source>
</evidence>
<evidence type="ECO:0000256" key="6">
    <source>
        <dbReference type="ARBA" id="ARBA00022741"/>
    </source>
</evidence>
<dbReference type="GO" id="GO:0003997">
    <property type="term" value="F:acyl-CoA oxidase activity"/>
    <property type="evidence" value="ECO:0007669"/>
    <property type="project" value="InterPro"/>
</dbReference>
<organism evidence="19 20">
    <name type="scientific">Varanus komodoensis</name>
    <name type="common">Komodo dragon</name>
    <dbReference type="NCBI Taxonomy" id="61221"/>
    <lineage>
        <taxon>Eukaryota</taxon>
        <taxon>Metazoa</taxon>
        <taxon>Chordata</taxon>
        <taxon>Craniata</taxon>
        <taxon>Vertebrata</taxon>
        <taxon>Euteleostomi</taxon>
        <taxon>Lepidosauria</taxon>
        <taxon>Squamata</taxon>
        <taxon>Bifurcata</taxon>
        <taxon>Unidentata</taxon>
        <taxon>Episquamata</taxon>
        <taxon>Toxicofera</taxon>
        <taxon>Anguimorpha</taxon>
        <taxon>Paleoanguimorpha</taxon>
        <taxon>Varanoidea</taxon>
        <taxon>Varanidae</taxon>
        <taxon>Varanus</taxon>
    </lineage>
</organism>
<comment type="pathway">
    <text evidence="3">Lipid metabolism; peroxisomal fatty acid beta-oxidation.</text>
</comment>
<dbReference type="PANTHER" id="PTHR10909:SF344">
    <property type="entry name" value="PEROXISOMAL ACYL-COENZYME A OXIDASE 2"/>
    <property type="match status" value="1"/>
</dbReference>
<dbReference type="Pfam" id="PF14749">
    <property type="entry name" value="Acyl-CoA_ox_N"/>
    <property type="match status" value="1"/>
</dbReference>
<dbReference type="InterPro" id="IPR036250">
    <property type="entry name" value="AcylCo_DH-like_C"/>
</dbReference>
<comment type="cofactor">
    <cofactor evidence="1">
        <name>FAD</name>
        <dbReference type="ChEBI" id="CHEBI:57692"/>
    </cofactor>
</comment>
<evidence type="ECO:0000256" key="15">
    <source>
        <dbReference type="PIRSR" id="PIRSR000168-2"/>
    </source>
</evidence>
<dbReference type="GO" id="GO:0071949">
    <property type="term" value="F:FAD binding"/>
    <property type="evidence" value="ECO:0007669"/>
    <property type="project" value="InterPro"/>
</dbReference>